<evidence type="ECO:0000313" key="2">
    <source>
        <dbReference type="EMBL" id="GAA5511249.1"/>
    </source>
</evidence>
<reference evidence="2 3" key="1">
    <citation type="submission" date="2024-02" db="EMBL/GenBank/DDBJ databases">
        <title>Rhodopirellula caenicola NBRC 110016.</title>
        <authorList>
            <person name="Ichikawa N."/>
            <person name="Katano-Makiyama Y."/>
            <person name="Hidaka K."/>
        </authorList>
    </citation>
    <scope>NUCLEOTIDE SEQUENCE [LARGE SCALE GENOMIC DNA]</scope>
    <source>
        <strain evidence="2 3">NBRC 110016</strain>
    </source>
</reference>
<evidence type="ECO:0000259" key="1">
    <source>
        <dbReference type="Pfam" id="PF09346"/>
    </source>
</evidence>
<keyword evidence="3" id="KW-1185">Reference proteome</keyword>
<dbReference type="Gene3D" id="3.40.1580.10">
    <property type="entry name" value="SMI1/KNR4-like"/>
    <property type="match status" value="1"/>
</dbReference>
<name>A0ABP9W1K7_9BACT</name>
<dbReference type="EMBL" id="BAABRO010000051">
    <property type="protein sequence ID" value="GAA5511249.1"/>
    <property type="molecule type" value="Genomic_DNA"/>
</dbReference>
<organism evidence="2 3">
    <name type="scientific">Novipirellula caenicola</name>
    <dbReference type="NCBI Taxonomy" id="1536901"/>
    <lineage>
        <taxon>Bacteria</taxon>
        <taxon>Pseudomonadati</taxon>
        <taxon>Planctomycetota</taxon>
        <taxon>Planctomycetia</taxon>
        <taxon>Pirellulales</taxon>
        <taxon>Pirellulaceae</taxon>
        <taxon>Novipirellula</taxon>
    </lineage>
</organism>
<comment type="caution">
    <text evidence="2">The sequence shown here is derived from an EMBL/GenBank/DDBJ whole genome shotgun (WGS) entry which is preliminary data.</text>
</comment>
<dbReference type="Pfam" id="PF09346">
    <property type="entry name" value="SMI1_KNR4"/>
    <property type="match status" value="1"/>
</dbReference>
<feature type="domain" description="Knr4/Smi1-like" evidence="1">
    <location>
        <begin position="3"/>
        <end position="108"/>
    </location>
</feature>
<accession>A0ABP9W1K7</accession>
<dbReference type="RefSeq" id="WP_345689756.1">
    <property type="nucleotide sequence ID" value="NZ_BAABRO010000051.1"/>
</dbReference>
<dbReference type="InterPro" id="IPR037883">
    <property type="entry name" value="Knr4/Smi1-like_sf"/>
</dbReference>
<dbReference type="Proteomes" id="UP001416858">
    <property type="component" value="Unassembled WGS sequence"/>
</dbReference>
<protein>
    <recommendedName>
        <fullName evidence="1">Knr4/Smi1-like domain-containing protein</fullName>
    </recommendedName>
</protein>
<dbReference type="InterPro" id="IPR018958">
    <property type="entry name" value="Knr4/Smi1-like_dom"/>
</dbReference>
<dbReference type="SUPFAM" id="SSF160631">
    <property type="entry name" value="SMI1/KNR4-like"/>
    <property type="match status" value="1"/>
</dbReference>
<gene>
    <name evidence="2" type="ORF">Rcae01_06765</name>
</gene>
<proteinExistence type="predicted"/>
<sequence length="109" mass="12699">MDQTDIDRIESSLGIKIPERHALFLRNYAFQDPQDFLMVDPELMIFENKNPDWDSNYLIVGNDGCGNPLCLRLSPPSDELWICEFDPPDGFSVHMTRDELENIYRTFEA</sequence>
<evidence type="ECO:0000313" key="3">
    <source>
        <dbReference type="Proteomes" id="UP001416858"/>
    </source>
</evidence>